<dbReference type="RefSeq" id="XP_047838298.1">
    <property type="nucleotide sequence ID" value="XM_047992570.1"/>
</dbReference>
<evidence type="ECO:0000313" key="3">
    <source>
        <dbReference type="Proteomes" id="UP000829364"/>
    </source>
</evidence>
<evidence type="ECO:0000313" key="2">
    <source>
        <dbReference type="EMBL" id="UNI14817.1"/>
    </source>
</evidence>
<dbReference type="AlphaFoldDB" id="A0A9Q8Q8S2"/>
<gene>
    <name evidence="2" type="ORF">JDV02_010833</name>
</gene>
<dbReference type="EMBL" id="CP086354">
    <property type="protein sequence ID" value="UNI14817.1"/>
    <property type="molecule type" value="Genomic_DNA"/>
</dbReference>
<name>A0A9Q8Q8S2_9HYPO</name>
<accession>A0A9Q8Q8S2</accession>
<reference evidence="2" key="1">
    <citation type="submission" date="2021-11" db="EMBL/GenBank/DDBJ databases">
        <title>Purpureocillium_takamizusanense_genome.</title>
        <authorList>
            <person name="Nguyen N.-H."/>
        </authorList>
    </citation>
    <scope>NUCLEOTIDE SEQUENCE</scope>
    <source>
        <strain evidence="2">PT3</strain>
    </source>
</reference>
<keyword evidence="3" id="KW-1185">Reference proteome</keyword>
<proteinExistence type="predicted"/>
<protein>
    <submittedName>
        <fullName evidence="2">Uncharacterized protein</fullName>
    </submittedName>
</protein>
<feature type="region of interest" description="Disordered" evidence="1">
    <location>
        <begin position="1"/>
        <end position="27"/>
    </location>
</feature>
<sequence>MDMGGTPGTRKGSPTTQPARLSWPRPTRRPRQVQLSVLLADAIGWRDGGRNLGPAVELAGGPVPCTGKGRTASRIHDKRWHSSSFASRQSLGRRADLCVSGSLHLFTDNVLRWMLARTGKTEKKVQGIFYIFCLGLPVL</sequence>
<evidence type="ECO:0000256" key="1">
    <source>
        <dbReference type="SAM" id="MobiDB-lite"/>
    </source>
</evidence>
<organism evidence="2 3">
    <name type="scientific">Purpureocillium takamizusanense</name>
    <dbReference type="NCBI Taxonomy" id="2060973"/>
    <lineage>
        <taxon>Eukaryota</taxon>
        <taxon>Fungi</taxon>
        <taxon>Dikarya</taxon>
        <taxon>Ascomycota</taxon>
        <taxon>Pezizomycotina</taxon>
        <taxon>Sordariomycetes</taxon>
        <taxon>Hypocreomycetidae</taxon>
        <taxon>Hypocreales</taxon>
        <taxon>Ophiocordycipitaceae</taxon>
        <taxon>Purpureocillium</taxon>
    </lineage>
</organism>
<dbReference type="KEGG" id="ptkz:JDV02_010833"/>
<dbReference type="GeneID" id="72072750"/>
<dbReference type="Proteomes" id="UP000829364">
    <property type="component" value="Chromosome 1"/>
</dbReference>